<accession>A0A6L9EIB3</accession>
<dbReference type="InterPro" id="IPR017897">
    <property type="entry name" value="Thrombospondin_3_rpt"/>
</dbReference>
<dbReference type="Gene3D" id="4.10.1080.10">
    <property type="entry name" value="TSP type-3 repeat"/>
    <property type="match status" value="1"/>
</dbReference>
<evidence type="ECO:0000259" key="4">
    <source>
        <dbReference type="Pfam" id="PF18962"/>
    </source>
</evidence>
<dbReference type="Gene3D" id="2.130.10.10">
    <property type="entry name" value="YVTN repeat-like/Quinoprotein amine dehydrogenase"/>
    <property type="match status" value="4"/>
</dbReference>
<evidence type="ECO:0000256" key="2">
    <source>
        <dbReference type="ARBA" id="ARBA00022837"/>
    </source>
</evidence>
<dbReference type="NCBIfam" id="TIGR04183">
    <property type="entry name" value="Por_Secre_tail"/>
    <property type="match status" value="1"/>
</dbReference>
<dbReference type="InterPro" id="IPR026444">
    <property type="entry name" value="Secre_tail"/>
</dbReference>
<feature type="chain" id="PRO_5026700191" evidence="3">
    <location>
        <begin position="19"/>
        <end position="1424"/>
    </location>
</feature>
<dbReference type="PROSITE" id="PS51234">
    <property type="entry name" value="TSP3"/>
    <property type="match status" value="1"/>
</dbReference>
<evidence type="ECO:0000256" key="3">
    <source>
        <dbReference type="SAM" id="SignalP"/>
    </source>
</evidence>
<sequence>MTKKIILLSLLVGQFSYAQFNSSAPWMKNLEKSKSAVAKSQQQRYTLDEISAAFHEYWKGKNPNEKGSGYKPYMRWENYWKHFVDENGYIPTSKELWDAWAKARSNVSKTNPTSNWTPLGPFESGTLSIGQPGNGRINAVAVDPSNANTWYAGAPAGGIWKSTDAGATWTILFDDFPQIGVSGIAIDPNDSDVIYIATGDDDAGDSYSIGVFKSINGGDTWNATSLNANITDFSWSMNEIFIDPTNSNIVWVATNRGLYKSINAGDTWELTFDSLVDDFRLKPGDPNTIYVVTESTFHWSTDGGDTFERVREPFPDGAGRMVIGVTEADPTVVYVLVADTQANDSAFLGLFRSDDSGQSFTQTLNTTDLFERNQAWYDLAIAVSPTNADEVYTGAINIWKSTNGGDSFVRLNDNDNDTGPAYTHVDIHTLKFFNNELYVGSDGGFYVSSDGGTSFTDYTDGMSVTQFYRISIAKNDASRISGGTQDNSGFVYNNQQWNIYTGADGMDYEIDPSNSNVVYGFIQFGGALFITSNFGQNIGAIGAPRDDDGNVISGEWITPLAVGSDGEVYAGFDRVYRLAGNAWEEVSSSFTTGEIDDLEVDPNDPMTIYAAEGNNLYRSQNGGITFLFLTTFAADISDIAVNTTVPNTVYVTTSRRVGISQNFQFPDRGVFKVTIDGNTATEENITLNLPTELGFFSIAHQGRDDNNPIYVGTSVGVYRLDDTLTEWEEYLTNMPGTAVSDLEISLDDELIVAGTYGRGAWQSPIPIQPPNNDVRLVSFTPTSGTVLCGEVFPEIVVENQGLNPITQVSVTYTINGGTPQNFDWSDTTLMTDDQATIALPSQNFDPFSTVEIEVSVTITNDAFDDNNSATNTFFTSDFGVGDAINTFETADENLLTYNEGGGTSAWEKGVPQGTLLNQAGSGTQVYGTNLDGNYPDQTKSYLVSNCYELSSILAPVLRFNMAYDLEENWDVVYVEYSTDEGASWNVLGNVNSQPNWYTSDRTNATSGSEDDCQNCPGAQWTGTNATVTEYAYDFIGNAALGETDLTAEPNVLFRIVFHSDEFVNQEGIIIDDIVVEGFQDDDDDDNDGILDVDDNCPLIGNAAQLDTDGDGLGDACDTDDDNDGILDGEDNCPLTPNADQADADNDGIGDVCDNDADNDGVPNNIDQCDDTPVGSVVDIDGCAIFSLPNTNFRILSTGESCISSNDGSITIETEESLNYTATLSGNGADQNESFNDSVALSGLSSGDYTVCITVEGQSGYEICFDVNISEPEALSVTSKVSSVNDEVSLELDGGKTYIIQLNSEVYRTSESSITLPLTKASNQLIVRTDKDCQGTYEQTIVLSSELFVYPNPVAAGTVSAFLGETGPATVDVALYNINGQRIFARPYETQGGEVVLSVDNLPGGIYLLNVRTKTALFNFKIVRR</sequence>
<dbReference type="InterPro" id="IPR003367">
    <property type="entry name" value="Thrombospondin_3-like_rpt"/>
</dbReference>
<feature type="signal peptide" evidence="3">
    <location>
        <begin position="1"/>
        <end position="18"/>
    </location>
</feature>
<dbReference type="InterPro" id="IPR015943">
    <property type="entry name" value="WD40/YVTN_repeat-like_dom_sf"/>
</dbReference>
<dbReference type="SUPFAM" id="SSF103647">
    <property type="entry name" value="TSP type-3 repeat"/>
    <property type="match status" value="1"/>
</dbReference>
<keyword evidence="6" id="KW-1185">Reference proteome</keyword>
<dbReference type="InterPro" id="IPR028974">
    <property type="entry name" value="TSP_type-3_rpt"/>
</dbReference>
<dbReference type="EMBL" id="WXYO01000010">
    <property type="protein sequence ID" value="NAS14406.1"/>
    <property type="molecule type" value="Genomic_DNA"/>
</dbReference>
<dbReference type="Proteomes" id="UP000475249">
    <property type="component" value="Unassembled WGS sequence"/>
</dbReference>
<keyword evidence="1 3" id="KW-0732">Signal</keyword>
<keyword evidence="2" id="KW-0106">Calcium</keyword>
<comment type="caution">
    <text evidence="5">The sequence shown here is derived from an EMBL/GenBank/DDBJ whole genome shotgun (WGS) entry which is preliminary data.</text>
</comment>
<evidence type="ECO:0000256" key="1">
    <source>
        <dbReference type="ARBA" id="ARBA00022729"/>
    </source>
</evidence>
<dbReference type="Pfam" id="PF18962">
    <property type="entry name" value="Por_Secre_tail"/>
    <property type="match status" value="1"/>
</dbReference>
<dbReference type="GO" id="GO:0005509">
    <property type="term" value="F:calcium ion binding"/>
    <property type="evidence" value="ECO:0007669"/>
    <property type="project" value="InterPro"/>
</dbReference>
<protein>
    <submittedName>
        <fullName evidence="5">T9SS type A sorting domain-containing protein</fullName>
    </submittedName>
</protein>
<dbReference type="GO" id="GO:0007155">
    <property type="term" value="P:cell adhesion"/>
    <property type="evidence" value="ECO:0007669"/>
    <property type="project" value="InterPro"/>
</dbReference>
<reference evidence="5 6" key="1">
    <citation type="submission" date="2020-01" db="EMBL/GenBank/DDBJ databases">
        <title>Bacteria diversity of Porities sp.</title>
        <authorList>
            <person name="Wang G."/>
        </authorList>
    </citation>
    <scope>NUCLEOTIDE SEQUENCE [LARGE SCALE GENOMIC DNA]</scope>
    <source>
        <strain evidence="5 6">R33</strain>
    </source>
</reference>
<dbReference type="PANTHER" id="PTHR10199:SF100">
    <property type="entry name" value="THROMBOSPONDIN, ISOFORM A"/>
    <property type="match status" value="1"/>
</dbReference>
<organism evidence="5 6">
    <name type="scientific">Poritiphilus flavus</name>
    <dbReference type="NCBI Taxonomy" id="2697053"/>
    <lineage>
        <taxon>Bacteria</taxon>
        <taxon>Pseudomonadati</taxon>
        <taxon>Bacteroidota</taxon>
        <taxon>Flavobacteriia</taxon>
        <taxon>Flavobacteriales</taxon>
        <taxon>Flavobacteriaceae</taxon>
        <taxon>Poritiphilus</taxon>
    </lineage>
</organism>
<dbReference type="PANTHER" id="PTHR10199">
    <property type="entry name" value="THROMBOSPONDIN"/>
    <property type="match status" value="1"/>
</dbReference>
<name>A0A6L9EIB3_9FLAO</name>
<dbReference type="RefSeq" id="WP_161437455.1">
    <property type="nucleotide sequence ID" value="NZ_WXYO01000010.1"/>
</dbReference>
<proteinExistence type="predicted"/>
<evidence type="ECO:0000313" key="5">
    <source>
        <dbReference type="EMBL" id="NAS14406.1"/>
    </source>
</evidence>
<dbReference type="SUPFAM" id="SSF110296">
    <property type="entry name" value="Oligoxyloglucan reducing end-specific cellobiohydrolase"/>
    <property type="match status" value="2"/>
</dbReference>
<gene>
    <name evidence="5" type="ORF">GTQ38_20510</name>
</gene>
<dbReference type="Pfam" id="PF02412">
    <property type="entry name" value="TSP_3"/>
    <property type="match status" value="3"/>
</dbReference>
<feature type="domain" description="Secretion system C-terminal sorting" evidence="4">
    <location>
        <begin position="1348"/>
        <end position="1415"/>
    </location>
</feature>
<evidence type="ECO:0000313" key="6">
    <source>
        <dbReference type="Proteomes" id="UP000475249"/>
    </source>
</evidence>